<dbReference type="GO" id="GO:0005634">
    <property type="term" value="C:nucleus"/>
    <property type="evidence" value="ECO:0007669"/>
    <property type="project" value="UniProtKB-SubCell"/>
</dbReference>
<dbReference type="PANTHER" id="PTHR47595:SF3">
    <property type="entry name" value="MYB_SANT-LIKE DNA-BINDING DOMAIN-CONTAINING PROTEIN"/>
    <property type="match status" value="1"/>
</dbReference>
<evidence type="ECO:0000256" key="4">
    <source>
        <dbReference type="ARBA" id="ARBA00022499"/>
    </source>
</evidence>
<dbReference type="Ensembl" id="ENSOANT00000067272.1">
    <property type="protein sequence ID" value="ENSOANP00000044470.1"/>
    <property type="gene ID" value="ENSOANG00000039887.1"/>
</dbReference>
<dbReference type="FunFam" id="3.30.160.60:FF:000295">
    <property type="entry name" value="zinc finger protein 19"/>
    <property type="match status" value="1"/>
</dbReference>
<feature type="compositionally biased region" description="Pro residues" evidence="16">
    <location>
        <begin position="650"/>
        <end position="665"/>
    </location>
</feature>
<dbReference type="GO" id="GO:0006357">
    <property type="term" value="P:regulation of transcription by RNA polymerase II"/>
    <property type="evidence" value="ECO:0000318"/>
    <property type="project" value="GO_Central"/>
</dbReference>
<feature type="compositionally biased region" description="Basic and acidic residues" evidence="16">
    <location>
        <begin position="285"/>
        <end position="306"/>
    </location>
</feature>
<dbReference type="Pfam" id="PF00096">
    <property type="entry name" value="zf-C2H2"/>
    <property type="match status" value="5"/>
</dbReference>
<dbReference type="Pfam" id="PF13837">
    <property type="entry name" value="Myb_DNA-bind_4"/>
    <property type="match status" value="3"/>
</dbReference>
<proteinExistence type="inferred from homology"/>
<evidence type="ECO:0000256" key="16">
    <source>
        <dbReference type="SAM" id="MobiDB-lite"/>
    </source>
</evidence>
<dbReference type="Gene3D" id="3.30.160.60">
    <property type="entry name" value="Classic Zinc Finger"/>
    <property type="match status" value="6"/>
</dbReference>
<feature type="compositionally biased region" description="Basic and acidic residues" evidence="16">
    <location>
        <begin position="227"/>
        <end position="236"/>
    </location>
</feature>
<feature type="domain" description="C2H2-type" evidence="17">
    <location>
        <begin position="962"/>
        <end position="989"/>
    </location>
</feature>
<evidence type="ECO:0000256" key="6">
    <source>
        <dbReference type="ARBA" id="ARBA00022723"/>
    </source>
</evidence>
<evidence type="ECO:0008006" key="21">
    <source>
        <dbReference type="Google" id="ProtNLM"/>
    </source>
</evidence>
<feature type="region of interest" description="Disordered" evidence="16">
    <location>
        <begin position="407"/>
        <end position="538"/>
    </location>
</feature>
<dbReference type="InterPro" id="IPR038269">
    <property type="entry name" value="SCAN_sf"/>
</dbReference>
<dbReference type="FunFam" id="3.30.160.60:FF:000176">
    <property type="entry name" value="zinc finger protein 70"/>
    <property type="match status" value="1"/>
</dbReference>
<feature type="domain" description="C2H2-type" evidence="17">
    <location>
        <begin position="1018"/>
        <end position="1045"/>
    </location>
</feature>
<keyword evidence="7" id="KW-0677">Repeat</keyword>
<keyword evidence="12" id="KW-0238">DNA-binding</keyword>
<reference evidence="19" key="3">
    <citation type="submission" date="2025-09" db="UniProtKB">
        <authorList>
            <consortium name="Ensembl"/>
        </authorList>
    </citation>
    <scope>IDENTIFICATION</scope>
    <source>
        <strain evidence="19">Glennie</strain>
    </source>
</reference>
<evidence type="ECO:0000256" key="15">
    <source>
        <dbReference type="PROSITE-ProRule" id="PRU00042"/>
    </source>
</evidence>
<dbReference type="Bgee" id="ENSOANG00000039887">
    <property type="expression patterns" value="Expressed in cerebellum and 7 other cell types or tissues"/>
</dbReference>
<dbReference type="InParanoid" id="A0A6I8NU40"/>
<feature type="domain" description="C2H2-type" evidence="17">
    <location>
        <begin position="1074"/>
        <end position="1101"/>
    </location>
</feature>
<evidence type="ECO:0000256" key="1">
    <source>
        <dbReference type="ARBA" id="ARBA00003767"/>
    </source>
</evidence>
<keyword evidence="13" id="KW-0804">Transcription</keyword>
<comment type="subcellular location">
    <subcellularLocation>
        <location evidence="2">Nucleus</location>
    </subcellularLocation>
</comment>
<dbReference type="InterPro" id="IPR036236">
    <property type="entry name" value="Znf_C2H2_sf"/>
</dbReference>
<dbReference type="FunFam" id="3.30.160.60:FF:000557">
    <property type="entry name" value="zinc finger and SCAN domain-containing protein 29"/>
    <property type="match status" value="1"/>
</dbReference>
<dbReference type="GO" id="GO:0000978">
    <property type="term" value="F:RNA polymerase II cis-regulatory region sequence-specific DNA binding"/>
    <property type="evidence" value="ECO:0000318"/>
    <property type="project" value="GO_Central"/>
</dbReference>
<feature type="region of interest" description="Disordered" evidence="16">
    <location>
        <begin position="815"/>
        <end position="834"/>
    </location>
</feature>
<evidence type="ECO:0000256" key="11">
    <source>
        <dbReference type="ARBA" id="ARBA00023015"/>
    </source>
</evidence>
<dbReference type="AlphaFoldDB" id="A0A6I8NU40"/>
<dbReference type="FunFam" id="3.30.160.60:FF:000725">
    <property type="entry name" value="zinc finger protein 205 isoform X1"/>
    <property type="match status" value="1"/>
</dbReference>
<evidence type="ECO:0000256" key="7">
    <source>
        <dbReference type="ARBA" id="ARBA00022737"/>
    </source>
</evidence>
<comment type="function">
    <text evidence="1">May be involved in transcriptional regulation.</text>
</comment>
<keyword evidence="6" id="KW-0479">Metal-binding</keyword>
<reference evidence="19" key="2">
    <citation type="submission" date="2025-08" db="UniProtKB">
        <authorList>
            <consortium name="Ensembl"/>
        </authorList>
    </citation>
    <scope>IDENTIFICATION</scope>
    <source>
        <strain evidence="19">Glennie</strain>
    </source>
</reference>
<evidence type="ECO:0000256" key="9">
    <source>
        <dbReference type="ARBA" id="ARBA00022833"/>
    </source>
</evidence>
<feature type="domain" description="C2H2-type" evidence="17">
    <location>
        <begin position="990"/>
        <end position="1017"/>
    </location>
</feature>
<evidence type="ECO:0000256" key="5">
    <source>
        <dbReference type="ARBA" id="ARBA00022553"/>
    </source>
</evidence>
<keyword evidence="5" id="KW-0597">Phosphoprotein</keyword>
<feature type="region of interest" description="Disordered" evidence="16">
    <location>
        <begin position="113"/>
        <end position="306"/>
    </location>
</feature>
<accession>A0A6I8NU40</accession>
<keyword evidence="8 15" id="KW-0863">Zinc-finger</keyword>
<dbReference type="PROSITE" id="PS00028">
    <property type="entry name" value="ZINC_FINGER_C2H2_1"/>
    <property type="match status" value="6"/>
</dbReference>
<comment type="similarity">
    <text evidence="3">Belongs to the krueppel C2H2-type zinc-finger protein family.</text>
</comment>
<reference evidence="19 20" key="1">
    <citation type="journal article" date="2008" name="Nature">
        <title>Genome analysis of the platypus reveals unique signatures of evolution.</title>
        <authorList>
            <person name="Warren W.C."/>
            <person name="Hillier L.W."/>
            <person name="Marshall Graves J.A."/>
            <person name="Birney E."/>
            <person name="Ponting C.P."/>
            <person name="Grutzner F."/>
            <person name="Belov K."/>
            <person name="Miller W."/>
            <person name="Clarke L."/>
            <person name="Chinwalla A.T."/>
            <person name="Yang S.P."/>
            <person name="Heger A."/>
            <person name="Locke D.P."/>
            <person name="Miethke P."/>
            <person name="Waters P.D."/>
            <person name="Veyrunes F."/>
            <person name="Fulton L."/>
            <person name="Fulton B."/>
            <person name="Graves T."/>
            <person name="Wallis J."/>
            <person name="Puente X.S."/>
            <person name="Lopez-Otin C."/>
            <person name="Ordonez G.R."/>
            <person name="Eichler E.E."/>
            <person name="Chen L."/>
            <person name="Cheng Z."/>
            <person name="Deakin J.E."/>
            <person name="Alsop A."/>
            <person name="Thompson K."/>
            <person name="Kirby P."/>
            <person name="Papenfuss A.T."/>
            <person name="Wakefield M.J."/>
            <person name="Olender T."/>
            <person name="Lancet D."/>
            <person name="Huttley G.A."/>
            <person name="Smit A.F."/>
            <person name="Pask A."/>
            <person name="Temple-Smith P."/>
            <person name="Batzer M.A."/>
            <person name="Walker J.A."/>
            <person name="Konkel M.K."/>
            <person name="Harris R.S."/>
            <person name="Whittington C.M."/>
            <person name="Wong E.S."/>
            <person name="Gemmell N.J."/>
            <person name="Buschiazzo E."/>
            <person name="Vargas Jentzsch I.M."/>
            <person name="Merkel A."/>
            <person name="Schmitz J."/>
            <person name="Zemann A."/>
            <person name="Churakov G."/>
            <person name="Kriegs J.O."/>
            <person name="Brosius J."/>
            <person name="Murchison E.P."/>
            <person name="Sachidanandam R."/>
            <person name="Smith C."/>
            <person name="Hannon G.J."/>
            <person name="Tsend-Ayush E."/>
            <person name="McMillan D."/>
            <person name="Attenborough R."/>
            <person name="Rens W."/>
            <person name="Ferguson-Smith M."/>
            <person name="Lefevre C.M."/>
            <person name="Sharp J.A."/>
            <person name="Nicholas K.R."/>
            <person name="Ray D.A."/>
            <person name="Kube M."/>
            <person name="Reinhardt R."/>
            <person name="Pringle T.H."/>
            <person name="Taylor J."/>
            <person name="Jones R.C."/>
            <person name="Nixon B."/>
            <person name="Dacheux J.L."/>
            <person name="Niwa H."/>
            <person name="Sekita Y."/>
            <person name="Huang X."/>
            <person name="Stark A."/>
            <person name="Kheradpour P."/>
            <person name="Kellis M."/>
            <person name="Flicek P."/>
            <person name="Chen Y."/>
            <person name="Webber C."/>
            <person name="Hardison R."/>
            <person name="Nelson J."/>
            <person name="Hallsworth-Pepin K."/>
            <person name="Delehaunty K."/>
            <person name="Markovic C."/>
            <person name="Minx P."/>
            <person name="Feng Y."/>
            <person name="Kremitzki C."/>
            <person name="Mitreva M."/>
            <person name="Glasscock J."/>
            <person name="Wylie T."/>
            <person name="Wohldmann P."/>
            <person name="Thiru P."/>
            <person name="Nhan M.N."/>
            <person name="Pohl C.S."/>
            <person name="Smith S.M."/>
            <person name="Hou S."/>
            <person name="Nefedov M."/>
            <person name="de Jong P.J."/>
            <person name="Renfree M.B."/>
            <person name="Mardis E.R."/>
            <person name="Wilson R.K."/>
        </authorList>
    </citation>
    <scope>NUCLEOTIDE SEQUENCE [LARGE SCALE GENOMIC DNA]</scope>
    <source>
        <strain evidence="19 20">Glennie</strain>
    </source>
</reference>
<evidence type="ECO:0000256" key="14">
    <source>
        <dbReference type="ARBA" id="ARBA00023242"/>
    </source>
</evidence>
<sequence>MAVARGLPEEEGLLVVKLEEDGRRGDEPSPESSRRRFRRFRYREAAGPREALGRLRELCRRWLRPERRTKEQILEQLVLEQFLTVLPEDIRARVWDRRPESAEEAVALVEDLKRHPSGRGPQVAVRVQGPDVLSEEPGSPGGDWKPQCAQLDPAGVKPEGEPRETVTRDPLPAPEEPASPKEEPRSLQESAVLARVPALPSVRTASDWEMAAESQEAPGHLSPAQKDLYEDGRQEDEANEIPLECPIPRSSLSPLEPGREPREPDLRGSGRREDPRGSPPAGGRARPDSPSARKEGDGWEEQERRDVEDAKVSGVLWGYEETKTFLAILGEPQFSERLRARRRNRQVYRAVAERLWERGFLRTLEQCRYRFKNLQTSYRKARISRVPAACAFYEEMGTLLRVRASALPRKQPVPPPGGGGARPGEPGRRGREEAEEEAGPRGRRGHQRGPEEPAREPGGPEGSELGLRARESRGCSGFPVPQTNAPPPKKPGKDPRKPGLPGNEESERSRGSRLREERKARRIPSRKEAISWGDQEQGSLEDEKYAGVHWGYEETKIFLAILGEAPFSEKLRTCHRNSQVYRAIAERLQERGFLRTLEQCRYRFKNLQTSYRKARTSRPPGTCPFYEEIATLMRARAAARPVYSVREGELPPPPPRPRPPAPPSPVRRDAETEELERGSRRHQETPAEAVPEDRDREEVEPSPEPDSPGASALFHSRTGVHWGYEETRAFLAILGESRFYEKLRTRHPNRQVYRAVAEQLRERGFLRTLEQCRTKFNSLQTSYRKARSGRVPETCPFYGEMDSLVNGRAAAAPAGPPTVVADSSGRLGPGGRDDWQRVEVAGETPLDGGDGDRTGIGQLARDPKSPRTPSLFRGCGELSIKRKNQEESPKRDLSCKAAPRGIFSEKSEMPKLPNWGKACENEYVLGRQWEKYPGKRSGKPACPEELQAFLVQKVTSPEGKPYKCLECGKSFSWRSHLVTHQRIHTGEKPYKCLECGKSFSWRSHLNTHLRIHTGEKPYRCLECGKDFSDGAGLTAHRRIHTGEKPYACDVCGKSFRLSPSLVVHQRIHTGEKPYKCSECGKGFNNSSHFSAHWRTHTGEKPHECPECGKSFSKGSALTKHRRIHVRETLPLQPRLNCPPGTPCGRDPVSVLSLGRPAGKERTF</sequence>
<dbReference type="InterPro" id="IPR003309">
    <property type="entry name" value="SCAN_dom"/>
</dbReference>
<feature type="compositionally biased region" description="Basic and acidic residues" evidence="16">
    <location>
        <begin position="158"/>
        <end position="167"/>
    </location>
</feature>
<dbReference type="GO" id="GO:0000981">
    <property type="term" value="F:DNA-binding transcription factor activity, RNA polymerase II-specific"/>
    <property type="evidence" value="ECO:0000318"/>
    <property type="project" value="GO_Central"/>
</dbReference>
<feature type="compositionally biased region" description="Basic and acidic residues" evidence="16">
    <location>
        <begin position="505"/>
        <end position="529"/>
    </location>
</feature>
<dbReference type="PROSITE" id="PS50157">
    <property type="entry name" value="ZINC_FINGER_C2H2_2"/>
    <property type="match status" value="6"/>
</dbReference>
<dbReference type="PROSITE" id="PS50804">
    <property type="entry name" value="SCAN_BOX"/>
    <property type="match status" value="1"/>
</dbReference>
<evidence type="ECO:0000256" key="2">
    <source>
        <dbReference type="ARBA" id="ARBA00004123"/>
    </source>
</evidence>
<dbReference type="CDD" id="cd07936">
    <property type="entry name" value="SCAN"/>
    <property type="match status" value="1"/>
</dbReference>
<evidence type="ECO:0000256" key="8">
    <source>
        <dbReference type="ARBA" id="ARBA00022771"/>
    </source>
</evidence>
<evidence type="ECO:0000256" key="3">
    <source>
        <dbReference type="ARBA" id="ARBA00006991"/>
    </source>
</evidence>
<name>A0A6I8NU40_ORNAN</name>
<dbReference type="FunFam" id="3.30.160.60:FF:000258">
    <property type="entry name" value="zinc finger and SCAN domain-containing protein 29 isoform X2"/>
    <property type="match status" value="1"/>
</dbReference>
<evidence type="ECO:0000256" key="10">
    <source>
        <dbReference type="ARBA" id="ARBA00022843"/>
    </source>
</evidence>
<feature type="domain" description="SCAN box" evidence="18">
    <location>
        <begin position="34"/>
        <end position="114"/>
    </location>
</feature>
<dbReference type="SMART" id="SM00355">
    <property type="entry name" value="ZnF_C2H2"/>
    <property type="match status" value="6"/>
</dbReference>
<evidence type="ECO:0000313" key="19">
    <source>
        <dbReference type="Ensembl" id="ENSOANP00000044470.1"/>
    </source>
</evidence>
<organism evidence="19 20">
    <name type="scientific">Ornithorhynchus anatinus</name>
    <name type="common">Duckbill platypus</name>
    <dbReference type="NCBI Taxonomy" id="9258"/>
    <lineage>
        <taxon>Eukaryota</taxon>
        <taxon>Metazoa</taxon>
        <taxon>Chordata</taxon>
        <taxon>Craniata</taxon>
        <taxon>Vertebrata</taxon>
        <taxon>Euteleostomi</taxon>
        <taxon>Mammalia</taxon>
        <taxon>Monotremata</taxon>
        <taxon>Ornithorhynchidae</taxon>
        <taxon>Ornithorhynchus</taxon>
    </lineage>
</organism>
<dbReference type="Pfam" id="PF02023">
    <property type="entry name" value="SCAN"/>
    <property type="match status" value="1"/>
</dbReference>
<dbReference type="PANTHER" id="PTHR47595">
    <property type="entry name" value="HEAT SHOCK 70 KDA PROTEIN 14"/>
    <property type="match status" value="1"/>
</dbReference>
<dbReference type="GeneTree" id="ENSGT00940000154740"/>
<dbReference type="SUPFAM" id="SSF47353">
    <property type="entry name" value="Retrovirus capsid dimerization domain-like"/>
    <property type="match status" value="1"/>
</dbReference>
<evidence type="ECO:0000259" key="17">
    <source>
        <dbReference type="PROSITE" id="PS50157"/>
    </source>
</evidence>
<evidence type="ECO:0000256" key="13">
    <source>
        <dbReference type="ARBA" id="ARBA00023163"/>
    </source>
</evidence>
<evidence type="ECO:0000313" key="20">
    <source>
        <dbReference type="Proteomes" id="UP000002279"/>
    </source>
</evidence>
<dbReference type="SUPFAM" id="SSF57667">
    <property type="entry name" value="beta-beta-alpha zinc fingers"/>
    <property type="match status" value="3"/>
</dbReference>
<dbReference type="Pfam" id="PF13912">
    <property type="entry name" value="zf-C2H2_6"/>
    <property type="match status" value="1"/>
</dbReference>
<feature type="domain" description="C2H2-type" evidence="17">
    <location>
        <begin position="1102"/>
        <end position="1129"/>
    </location>
</feature>
<dbReference type="Gene3D" id="1.10.4020.10">
    <property type="entry name" value="DNA breaking-rejoining enzymes"/>
    <property type="match status" value="1"/>
</dbReference>
<feature type="region of interest" description="Disordered" evidence="16">
    <location>
        <begin position="645"/>
        <end position="714"/>
    </location>
</feature>
<dbReference type="OMA" id="YAGVHWG"/>
<feature type="domain" description="C2H2-type" evidence="17">
    <location>
        <begin position="1046"/>
        <end position="1073"/>
    </location>
</feature>
<dbReference type="FunFam" id="3.30.160.60:FF:002343">
    <property type="entry name" value="Zinc finger protein 33A"/>
    <property type="match status" value="1"/>
</dbReference>
<dbReference type="Proteomes" id="UP000002279">
    <property type="component" value="Chromosome 5"/>
</dbReference>
<dbReference type="InterPro" id="IPR044822">
    <property type="entry name" value="Myb_DNA-bind_4"/>
</dbReference>
<keyword evidence="4" id="KW-1017">Isopeptide bond</keyword>
<keyword evidence="9" id="KW-0862">Zinc</keyword>
<feature type="compositionally biased region" description="Basic and acidic residues" evidence="16">
    <location>
        <begin position="666"/>
        <end position="699"/>
    </location>
</feature>
<evidence type="ECO:0000256" key="12">
    <source>
        <dbReference type="ARBA" id="ARBA00023125"/>
    </source>
</evidence>
<dbReference type="FunFam" id="1.10.10.60:FF:000032">
    <property type="entry name" value="Zinc finger and SCAN domain-containing 20"/>
    <property type="match status" value="3"/>
</dbReference>
<feature type="compositionally biased region" description="Basic and acidic residues" evidence="16">
    <location>
        <begin position="257"/>
        <end position="276"/>
    </location>
</feature>
<dbReference type="InterPro" id="IPR013087">
    <property type="entry name" value="Znf_C2H2_type"/>
</dbReference>
<keyword evidence="14" id="KW-0539">Nucleus</keyword>
<dbReference type="GO" id="GO:0008270">
    <property type="term" value="F:zinc ion binding"/>
    <property type="evidence" value="ECO:0007669"/>
    <property type="project" value="UniProtKB-KW"/>
</dbReference>
<dbReference type="Gene3D" id="1.10.10.60">
    <property type="entry name" value="Homeodomain-like"/>
    <property type="match status" value="3"/>
</dbReference>
<feature type="region of interest" description="Disordered" evidence="16">
    <location>
        <begin position="842"/>
        <end position="873"/>
    </location>
</feature>
<keyword evidence="11" id="KW-0805">Transcription regulation</keyword>
<dbReference type="FunFam" id="1.10.4020.10:FF:000001">
    <property type="entry name" value="zinc finger protein 263 isoform X1"/>
    <property type="match status" value="1"/>
</dbReference>
<keyword evidence="10" id="KW-0832">Ubl conjugation</keyword>
<protein>
    <recommendedName>
        <fullName evidence="21">Zinc finger and SCAN domain containing 29</fullName>
    </recommendedName>
</protein>
<keyword evidence="20" id="KW-1185">Reference proteome</keyword>
<dbReference type="SMART" id="SM00431">
    <property type="entry name" value="SCAN"/>
    <property type="match status" value="1"/>
</dbReference>
<evidence type="ECO:0000259" key="18">
    <source>
        <dbReference type="PROSITE" id="PS50804"/>
    </source>
</evidence>